<protein>
    <submittedName>
        <fullName evidence="2">Uncharacterized protein</fullName>
    </submittedName>
</protein>
<gene>
    <name evidence="2" type="ORF">Pcinc_030099</name>
</gene>
<reference evidence="2" key="1">
    <citation type="submission" date="2023-10" db="EMBL/GenBank/DDBJ databases">
        <title>Genome assemblies of two species of porcelain crab, Petrolisthes cinctipes and Petrolisthes manimaculis (Anomura: Porcellanidae).</title>
        <authorList>
            <person name="Angst P."/>
        </authorList>
    </citation>
    <scope>NUCLEOTIDE SEQUENCE</scope>
    <source>
        <strain evidence="2">PB745_01</strain>
        <tissue evidence="2">Gill</tissue>
    </source>
</reference>
<keyword evidence="3" id="KW-1185">Reference proteome</keyword>
<dbReference type="EMBL" id="JAWQEG010003846">
    <property type="protein sequence ID" value="KAK3864190.1"/>
    <property type="molecule type" value="Genomic_DNA"/>
</dbReference>
<name>A0AAE1K6T3_PETCI</name>
<evidence type="ECO:0000313" key="2">
    <source>
        <dbReference type="EMBL" id="KAK3864190.1"/>
    </source>
</evidence>
<organism evidence="2 3">
    <name type="scientific">Petrolisthes cinctipes</name>
    <name type="common">Flat porcelain crab</name>
    <dbReference type="NCBI Taxonomy" id="88211"/>
    <lineage>
        <taxon>Eukaryota</taxon>
        <taxon>Metazoa</taxon>
        <taxon>Ecdysozoa</taxon>
        <taxon>Arthropoda</taxon>
        <taxon>Crustacea</taxon>
        <taxon>Multicrustacea</taxon>
        <taxon>Malacostraca</taxon>
        <taxon>Eumalacostraca</taxon>
        <taxon>Eucarida</taxon>
        <taxon>Decapoda</taxon>
        <taxon>Pleocyemata</taxon>
        <taxon>Anomura</taxon>
        <taxon>Galatheoidea</taxon>
        <taxon>Porcellanidae</taxon>
        <taxon>Petrolisthes</taxon>
    </lineage>
</organism>
<feature type="compositionally biased region" description="Pro residues" evidence="1">
    <location>
        <begin position="150"/>
        <end position="199"/>
    </location>
</feature>
<feature type="region of interest" description="Disordered" evidence="1">
    <location>
        <begin position="150"/>
        <end position="203"/>
    </location>
</feature>
<comment type="caution">
    <text evidence="2">The sequence shown here is derived from an EMBL/GenBank/DDBJ whole genome shotgun (WGS) entry which is preliminary data.</text>
</comment>
<dbReference type="Proteomes" id="UP001286313">
    <property type="component" value="Unassembled WGS sequence"/>
</dbReference>
<evidence type="ECO:0000313" key="3">
    <source>
        <dbReference type="Proteomes" id="UP001286313"/>
    </source>
</evidence>
<proteinExistence type="predicted"/>
<evidence type="ECO:0000256" key="1">
    <source>
        <dbReference type="SAM" id="MobiDB-lite"/>
    </source>
</evidence>
<dbReference type="AlphaFoldDB" id="A0AAE1K6T3"/>
<accession>A0AAE1K6T3</accession>
<sequence length="221" mass="24443">MHPKPPHHPLLFPTLRLHRPLLFSIYTPPHFILELFLFRYPMHPSSPSSLPHLTPLLLMHPPSLPHPTPHCPILFPVPYTPQHLTSSLSLLHPTQLSPFSSPSHSPHPPSLPHPPFPLLFPSHPISLHFSPFSSPSHHISPLSLPHPTPLIPPFSSPSHSPSPPFSSPPHSPSPPFPSPPHPTSPHFSSPPNPTHPTLPFPSHALNRTVSTLSHFNFSSFP</sequence>